<feature type="domain" description="Mab-21-like HhH/H2TH-like" evidence="9">
    <location>
        <begin position="399"/>
        <end position="452"/>
    </location>
</feature>
<evidence type="ECO:0000256" key="5">
    <source>
        <dbReference type="ARBA" id="ARBA00022989"/>
    </source>
</evidence>
<feature type="region of interest" description="Disordered" evidence="7">
    <location>
        <begin position="103"/>
        <end position="134"/>
    </location>
</feature>
<keyword evidence="6" id="KW-0472">Membrane</keyword>
<protein>
    <submittedName>
        <fullName evidence="10">Inositol-trisphosphate receptor-interacting 1</fullName>
    </submittedName>
</protein>
<dbReference type="SMART" id="SM01265">
    <property type="entry name" value="Mab-21"/>
    <property type="match status" value="1"/>
</dbReference>
<feature type="compositionally biased region" description="Basic and acidic residues" evidence="7">
    <location>
        <begin position="113"/>
        <end position="123"/>
    </location>
</feature>
<keyword evidence="10" id="KW-0675">Receptor</keyword>
<accession>A0A2I0UCV9</accession>
<evidence type="ECO:0000313" key="11">
    <source>
        <dbReference type="Proteomes" id="UP000233556"/>
    </source>
</evidence>
<evidence type="ECO:0000256" key="3">
    <source>
        <dbReference type="ARBA" id="ARBA00022692"/>
    </source>
</evidence>
<dbReference type="Gene3D" id="1.10.1410.40">
    <property type="match status" value="1"/>
</dbReference>
<dbReference type="InterPro" id="IPR024810">
    <property type="entry name" value="MAB21L/cGLR"/>
</dbReference>
<feature type="compositionally biased region" description="Acidic residues" evidence="7">
    <location>
        <begin position="124"/>
        <end position="134"/>
    </location>
</feature>
<keyword evidence="3" id="KW-0812">Transmembrane</keyword>
<organism evidence="10 11">
    <name type="scientific">Limosa lapponica baueri</name>
    <dbReference type="NCBI Taxonomy" id="1758121"/>
    <lineage>
        <taxon>Eukaryota</taxon>
        <taxon>Metazoa</taxon>
        <taxon>Chordata</taxon>
        <taxon>Craniata</taxon>
        <taxon>Vertebrata</taxon>
        <taxon>Euteleostomi</taxon>
        <taxon>Archelosauria</taxon>
        <taxon>Archosauria</taxon>
        <taxon>Dinosauria</taxon>
        <taxon>Saurischia</taxon>
        <taxon>Theropoda</taxon>
        <taxon>Coelurosauria</taxon>
        <taxon>Aves</taxon>
        <taxon>Neognathae</taxon>
        <taxon>Neoaves</taxon>
        <taxon>Charadriiformes</taxon>
        <taxon>Scolopacidae</taxon>
        <taxon>Limosa</taxon>
    </lineage>
</organism>
<comment type="subcellular location">
    <subcellularLocation>
        <location evidence="1">Membrane</location>
        <topology evidence="1">Single-pass type I membrane protein</topology>
    </subcellularLocation>
</comment>
<dbReference type="PANTHER" id="PTHR10656:SF40">
    <property type="entry name" value="INOSITOL 1,4,5-TRISPHOSPHATE RECEPTOR-INTERACTING PROTEIN-LIKE 1"/>
    <property type="match status" value="1"/>
</dbReference>
<comment type="similarity">
    <text evidence="2">Belongs to the ITPRIP family.</text>
</comment>
<feature type="signal peptide" evidence="8">
    <location>
        <begin position="1"/>
        <end position="22"/>
    </location>
</feature>
<reference evidence="11" key="1">
    <citation type="submission" date="2017-11" db="EMBL/GenBank/DDBJ databases">
        <authorList>
            <person name="Lima N.C."/>
            <person name="Parody-Merino A.M."/>
            <person name="Battley P.F."/>
            <person name="Fidler A.E."/>
            <person name="Prosdocimi F."/>
        </authorList>
    </citation>
    <scope>NUCLEOTIDE SEQUENCE [LARGE SCALE GENOMIC DNA]</scope>
</reference>
<feature type="chain" id="PRO_5014112574" evidence="8">
    <location>
        <begin position="23"/>
        <end position="508"/>
    </location>
</feature>
<evidence type="ECO:0000256" key="1">
    <source>
        <dbReference type="ARBA" id="ARBA00004479"/>
    </source>
</evidence>
<evidence type="ECO:0000256" key="2">
    <source>
        <dbReference type="ARBA" id="ARBA00005554"/>
    </source>
</evidence>
<dbReference type="PANTHER" id="PTHR10656">
    <property type="entry name" value="CELL FATE DETERMINING PROTEIN MAB21-RELATED"/>
    <property type="match status" value="1"/>
</dbReference>
<evidence type="ECO:0000256" key="4">
    <source>
        <dbReference type="ARBA" id="ARBA00022729"/>
    </source>
</evidence>
<dbReference type="Pfam" id="PF20266">
    <property type="entry name" value="Mab-21_C"/>
    <property type="match status" value="1"/>
</dbReference>
<sequence>MDAASVLALITLLLIQLPPMVGEELDEATMEHMKQYAKFPNGKMTQLQQDVEQRNLEQSDFAGGALLSAALKLSQFLTVAGYLRLLFRFCLWLRKRIHQRYSSDEQESSSSSRKKEESSRNSMEEEEWKDDDSNDKEHLFREHIRCSAWSMAHRRQEVETLVGNLLGVLQERLSKSFFLVPQPAIGVGSAFEGWSPRVHDAVYCLLVPLKPSRGHSFHLELGTAQEVPAKHRVRVKLECTCTRDQGVENMLCFVHQPGEALRRNQDSSLLSNLCTGCYLDAQKTARWFQSLVSSAWGEMPHSPHYAMRVLPSRRSCKLELTHASGRSLFVELLFGVQHGDSDIFLSSQAPEAIFTPGTMWAESLAVAEAKLFSHMARQAPHNTVHLTCLQLCTRTLVGTSLCPYTLKTVVMHLLNTIPASNWTRASFLMRLQDVMLYLRSCLEKKHLNHFFFGNDHLPEDIILPPAFREAEPLNLLQCLVQDSDAYNKALRELEELEGRLTGLLLYGV</sequence>
<dbReference type="Proteomes" id="UP000233556">
    <property type="component" value="Unassembled WGS sequence"/>
</dbReference>
<dbReference type="InterPro" id="IPR026250">
    <property type="entry name" value="ITPRIP-like"/>
</dbReference>
<proteinExistence type="inferred from homology"/>
<dbReference type="Gene3D" id="3.30.460.90">
    <property type="match status" value="1"/>
</dbReference>
<dbReference type="EMBL" id="KZ505865">
    <property type="protein sequence ID" value="PKU43887.1"/>
    <property type="molecule type" value="Genomic_DNA"/>
</dbReference>
<dbReference type="PRINTS" id="PR02107">
    <property type="entry name" value="INOS145TPRIP"/>
</dbReference>
<keyword evidence="11" id="KW-1185">Reference proteome</keyword>
<keyword evidence="4 8" id="KW-0732">Signal</keyword>
<reference evidence="11" key="2">
    <citation type="submission" date="2017-12" db="EMBL/GenBank/DDBJ databases">
        <title>Genome sequence of the Bar-tailed Godwit (Limosa lapponica baueri).</title>
        <authorList>
            <person name="Lima N.C.B."/>
            <person name="Parody-Merino A.M."/>
            <person name="Battley P.F."/>
            <person name="Fidler A.E."/>
            <person name="Prosdocimi F."/>
        </authorList>
    </citation>
    <scope>NUCLEOTIDE SEQUENCE [LARGE SCALE GENOMIC DNA]</scope>
</reference>
<dbReference type="GO" id="GO:0016020">
    <property type="term" value="C:membrane"/>
    <property type="evidence" value="ECO:0007669"/>
    <property type="project" value="UniProtKB-SubCell"/>
</dbReference>
<name>A0A2I0UCV9_LIMLA</name>
<evidence type="ECO:0000256" key="8">
    <source>
        <dbReference type="SAM" id="SignalP"/>
    </source>
</evidence>
<evidence type="ECO:0000256" key="6">
    <source>
        <dbReference type="ARBA" id="ARBA00023136"/>
    </source>
</evidence>
<keyword evidence="5" id="KW-1133">Transmembrane helix</keyword>
<dbReference type="InterPro" id="IPR046906">
    <property type="entry name" value="Mab-21_HhH/H2TH-like"/>
</dbReference>
<dbReference type="AlphaFoldDB" id="A0A2I0UCV9"/>
<evidence type="ECO:0000256" key="7">
    <source>
        <dbReference type="SAM" id="MobiDB-lite"/>
    </source>
</evidence>
<dbReference type="OrthoDB" id="9034619at2759"/>
<evidence type="ECO:0000313" key="10">
    <source>
        <dbReference type="EMBL" id="PKU43887.1"/>
    </source>
</evidence>
<evidence type="ECO:0000259" key="9">
    <source>
        <dbReference type="Pfam" id="PF20266"/>
    </source>
</evidence>
<gene>
    <name evidence="10" type="ORF">llap_5818</name>
</gene>